<keyword evidence="9" id="KW-1185">Reference proteome</keyword>
<dbReference type="Gene3D" id="3.40.50.300">
    <property type="entry name" value="P-loop containing nucleotide triphosphate hydrolases"/>
    <property type="match status" value="1"/>
</dbReference>
<evidence type="ECO:0000259" key="7">
    <source>
        <dbReference type="Pfam" id="PF25053"/>
    </source>
</evidence>
<comment type="caution">
    <text evidence="8">The sequence shown here is derived from an EMBL/GenBank/DDBJ whole genome shotgun (WGS) entry which is preliminary data.</text>
</comment>
<dbReference type="InterPro" id="IPR056884">
    <property type="entry name" value="NPHP3-like_N"/>
</dbReference>
<dbReference type="GO" id="GO:0004521">
    <property type="term" value="F:RNA endonuclease activity"/>
    <property type="evidence" value="ECO:0007669"/>
    <property type="project" value="InterPro"/>
</dbReference>
<dbReference type="InterPro" id="IPR016191">
    <property type="entry name" value="Ribonuclease/ribotoxin"/>
</dbReference>
<dbReference type="Proteomes" id="UP000288429">
    <property type="component" value="Unassembled WGS sequence"/>
</dbReference>
<dbReference type="Pfam" id="PF17107">
    <property type="entry name" value="SesA"/>
    <property type="match status" value="1"/>
</dbReference>
<evidence type="ECO:0008006" key="10">
    <source>
        <dbReference type="Google" id="ProtNLM"/>
    </source>
</evidence>
<dbReference type="Pfam" id="PF24883">
    <property type="entry name" value="NPHP3_N"/>
    <property type="match status" value="1"/>
</dbReference>
<evidence type="ECO:0000256" key="2">
    <source>
        <dbReference type="ARBA" id="ARBA00022737"/>
    </source>
</evidence>
<keyword evidence="3" id="KW-0378">Hydrolase</keyword>
<keyword evidence="4" id="KW-0175">Coiled coil</keyword>
<evidence type="ECO:0000256" key="1">
    <source>
        <dbReference type="ARBA" id="ARBA00022722"/>
    </source>
</evidence>
<protein>
    <recommendedName>
        <fullName evidence="10">NACHT domain-containing protein</fullName>
    </recommendedName>
</protein>
<dbReference type="PANTHER" id="PTHR10039">
    <property type="entry name" value="AMELOGENIN"/>
    <property type="match status" value="1"/>
</dbReference>
<reference evidence="8 9" key="1">
    <citation type="submission" date="2017-06" db="EMBL/GenBank/DDBJ databases">
        <title>Cmopartive genomic analysis of Ambrosia Fusariam Clade fungi.</title>
        <authorList>
            <person name="Stajich J.E."/>
            <person name="Carrillo J."/>
            <person name="Kijimoto T."/>
            <person name="Eskalen A."/>
            <person name="O'Donnell K."/>
            <person name="Kasson M."/>
        </authorList>
    </citation>
    <scope>NUCLEOTIDE SEQUENCE [LARGE SCALE GENOMIC DNA]</scope>
    <source>
        <strain evidence="8 9">NRRL 20438</strain>
    </source>
</reference>
<dbReference type="Pfam" id="PF25053">
    <property type="entry name" value="DUF7791"/>
    <property type="match status" value="1"/>
</dbReference>
<keyword evidence="1" id="KW-0540">Nuclease</keyword>
<dbReference type="SUPFAM" id="SSF52540">
    <property type="entry name" value="P-loop containing nucleoside triphosphate hydrolases"/>
    <property type="match status" value="1"/>
</dbReference>
<dbReference type="SUPFAM" id="SSF53933">
    <property type="entry name" value="Microbial ribonucleases"/>
    <property type="match status" value="1"/>
</dbReference>
<dbReference type="InterPro" id="IPR056693">
    <property type="entry name" value="DUF7791"/>
</dbReference>
<evidence type="ECO:0000256" key="4">
    <source>
        <dbReference type="SAM" id="Coils"/>
    </source>
</evidence>
<dbReference type="InterPro" id="IPR031352">
    <property type="entry name" value="SesA"/>
</dbReference>
<evidence type="ECO:0000259" key="5">
    <source>
        <dbReference type="Pfam" id="PF17107"/>
    </source>
</evidence>
<dbReference type="InterPro" id="IPR027417">
    <property type="entry name" value="P-loop_NTPase"/>
</dbReference>
<dbReference type="InterPro" id="IPR000026">
    <property type="entry name" value="N1-like"/>
</dbReference>
<dbReference type="EMBL" id="NIZV01000049">
    <property type="protein sequence ID" value="RSM15513.1"/>
    <property type="molecule type" value="Genomic_DNA"/>
</dbReference>
<evidence type="ECO:0000313" key="9">
    <source>
        <dbReference type="Proteomes" id="UP000288429"/>
    </source>
</evidence>
<dbReference type="Gene3D" id="3.10.450.30">
    <property type="entry name" value="Microbial ribonucleases"/>
    <property type="match status" value="1"/>
</dbReference>
<feature type="domain" description="DUF7791" evidence="7">
    <location>
        <begin position="650"/>
        <end position="785"/>
    </location>
</feature>
<dbReference type="PANTHER" id="PTHR10039:SF5">
    <property type="entry name" value="NACHT DOMAIN-CONTAINING PROTEIN"/>
    <property type="match status" value="1"/>
</dbReference>
<evidence type="ECO:0000313" key="8">
    <source>
        <dbReference type="EMBL" id="RSM15513.1"/>
    </source>
</evidence>
<dbReference type="AlphaFoldDB" id="A0A428UMQ9"/>
<dbReference type="GO" id="GO:0016787">
    <property type="term" value="F:hydrolase activity"/>
    <property type="evidence" value="ECO:0007669"/>
    <property type="project" value="UniProtKB-KW"/>
</dbReference>
<dbReference type="Pfam" id="PF00545">
    <property type="entry name" value="Ribonuclease"/>
    <property type="match status" value="1"/>
</dbReference>
<keyword evidence="2" id="KW-0677">Repeat</keyword>
<evidence type="ECO:0000256" key="3">
    <source>
        <dbReference type="ARBA" id="ARBA00022801"/>
    </source>
</evidence>
<dbReference type="GO" id="GO:0003723">
    <property type="term" value="F:RNA binding"/>
    <property type="evidence" value="ECO:0007669"/>
    <property type="project" value="InterPro"/>
</dbReference>
<feature type="coiled-coil region" evidence="4">
    <location>
        <begin position="316"/>
        <end position="343"/>
    </location>
</feature>
<name>A0A428UMQ9_9HYPO</name>
<feature type="domain" description="NACHT-NTPase and P-loop NTPases N-terminal" evidence="5">
    <location>
        <begin position="138"/>
        <end position="256"/>
    </location>
</feature>
<accession>A0A428UMQ9</accession>
<evidence type="ECO:0000259" key="6">
    <source>
        <dbReference type="Pfam" id="PF24883"/>
    </source>
</evidence>
<gene>
    <name evidence="8" type="ORF">CDV31_004949</name>
</gene>
<feature type="domain" description="Nephrocystin 3-like N-terminal" evidence="6">
    <location>
        <begin position="371"/>
        <end position="541"/>
    </location>
</feature>
<sequence length="1054" mass="120379">MSFYAELMSYKSVAVDDMDDCRSECSYYSLPELDETDPVRHIPASVVKQQAEAVPASGQMKTSYPHAYNNSERLPLRVAGPWLEHPLMKDGPYSSGSPGPARVIVSAMGGKGYDVIYHPNPITPIEMAEAFEIIGLASSIVAFVDFSIKLVSAVKSARDSVHDTLPEVHEIELCLEDVRHSNLRAIQGSPGRQLSQGERHIMAMTTECERLAAELGEIVQKLKMRNGARFRTIESSRIALRVLRKGKDIEDLRRRIDNLDVRIRANVQMILDRERGSEILSDLNALRESQKQLGIKYDSKLDGIQKDILRLAADNRRAQGEQLAALKEHLDLLEQERITCQRQSRVIRSLYFPELRRRWSQITDADQFTNAWLFDPTRTNFVEWLKGGDGMYWISGKAGSGKSTLMKFAAEHENTAKALEEWAGSCQLFTASYYFWNQGFEMQKSQVGLLQSLLYQILRRAPPTLIPHICSDDRLDHERWEIPELKTAFEAFAEHSGLSTKFCFFIDGLDEYDGEEEDVVNFLTFFSESKLADIKICASSRPRQVFKPFQESVYSLAVQDFTSEDMKTHVRQRLQMNEKFKALGASQPGCEELMAQIAQQSQGVWLWVFLVTRDLVHAVNRNEGFSTLQGILRLFPPDLEAYFEHIIEGIKPVFRVEMAQIFLITTEEVQPLPLFAFSLLERETRDPDYAVKAPISPSTEQEVSEAEDQWKSRIQNRCGNLLIVNNMPHPIFLGSPVDFLHRTVRDFLQDCYHQRLVEIVTPQSSFDPLVSLCRMTLFLLKSVPNEDFRRKSSINRIIGLTDELLYYAHEVEKRSQAPDTADSPVADVLDELDRVNCEHARSLRNRHWTHARDLPRSRGYEEYREGGNCNFLALTVQARLVKYVQGKLAADPKRLQKAGRPLLDYALRPRRVTAISMPYHSQRDDPSIDVNMVRLLLNNGASVNQKVHLNDGRTVWALFLLSCYESTTRGEATPPMKEAWYQASELLCQHGADPQCWLDDNDTSMNVVGVMDKLFGRDRALHLQSLMTEAQTRKRPNRSSWLSAPGRFWRMVSN</sequence>
<organism evidence="8 9">
    <name type="scientific">Fusarium ambrosium</name>
    <dbReference type="NCBI Taxonomy" id="131363"/>
    <lineage>
        <taxon>Eukaryota</taxon>
        <taxon>Fungi</taxon>
        <taxon>Dikarya</taxon>
        <taxon>Ascomycota</taxon>
        <taxon>Pezizomycotina</taxon>
        <taxon>Sordariomycetes</taxon>
        <taxon>Hypocreomycetidae</taxon>
        <taxon>Hypocreales</taxon>
        <taxon>Nectriaceae</taxon>
        <taxon>Fusarium</taxon>
        <taxon>Fusarium solani species complex</taxon>
    </lineage>
</organism>
<proteinExistence type="predicted"/>